<name>A0A2X2JR57_SPHMU</name>
<sequence length="38" mass="4276">MVSVPIVYYDNTTKLDQMRTVFEIISGAGEPLIISKMD</sequence>
<organism evidence="1 2">
    <name type="scientific">Sphingobacterium multivorum</name>
    <dbReference type="NCBI Taxonomy" id="28454"/>
    <lineage>
        <taxon>Bacteria</taxon>
        <taxon>Pseudomonadati</taxon>
        <taxon>Bacteroidota</taxon>
        <taxon>Sphingobacteriia</taxon>
        <taxon>Sphingobacteriales</taxon>
        <taxon>Sphingobacteriaceae</taxon>
        <taxon>Sphingobacterium</taxon>
    </lineage>
</organism>
<dbReference type="EMBL" id="UAUU01000011">
    <property type="protein sequence ID" value="SPZ94223.1"/>
    <property type="molecule type" value="Genomic_DNA"/>
</dbReference>
<protein>
    <submittedName>
        <fullName evidence="1">Uncharacterized protein</fullName>
    </submittedName>
</protein>
<evidence type="ECO:0000313" key="2">
    <source>
        <dbReference type="Proteomes" id="UP000251241"/>
    </source>
</evidence>
<evidence type="ECO:0000313" key="1">
    <source>
        <dbReference type="EMBL" id="SPZ94223.1"/>
    </source>
</evidence>
<gene>
    <name evidence="1" type="ORF">NCTC11343_05159</name>
</gene>
<reference evidence="1 2" key="1">
    <citation type="submission" date="2018-06" db="EMBL/GenBank/DDBJ databases">
        <authorList>
            <consortium name="Pathogen Informatics"/>
            <person name="Doyle S."/>
        </authorList>
    </citation>
    <scope>NUCLEOTIDE SEQUENCE [LARGE SCALE GENOMIC DNA]</scope>
    <source>
        <strain evidence="1 2">NCTC11343</strain>
    </source>
</reference>
<dbReference type="AlphaFoldDB" id="A0A2X2JR57"/>
<proteinExistence type="predicted"/>
<dbReference type="Proteomes" id="UP000251241">
    <property type="component" value="Unassembled WGS sequence"/>
</dbReference>
<accession>A0A2X2JR57</accession>